<sequence length="156" mass="17646">MKIEPSENAKILMVDVFQADEAGKPAVEFELQHGPAPRNEVLKQHHSLKAYPAILAIDERIDSIVASLGQPGQNVDQQIIDWEFLSSHASKIMAQAIYLDTSDRNSWVSIRQTMVHEPGQEKFNSRYTLALKKFWNGNLDRHLEARNPAQDESPSL</sequence>
<evidence type="ECO:0000313" key="1">
    <source>
        <dbReference type="EMBL" id="AXH60135.1"/>
    </source>
</evidence>
<geneLocation type="plasmid" evidence="2">
    <name>pmppla107</name>
</geneLocation>
<name>A0AAD0PWN2_PSEAV</name>
<protein>
    <submittedName>
        <fullName evidence="1">Uncharacterized protein</fullName>
    </submittedName>
</protein>
<reference evidence="1 2" key="1">
    <citation type="journal article" date="2011" name="PLoS Pathog.">
        <title>Dynamic evolution of pathogenicity revealed by sequencing and comparative genomics of 19 Pseudomonas syringae isolates.</title>
        <authorList>
            <person name="Baltrus D.A."/>
            <person name="Nishimura M.T."/>
            <person name="Romanchuk A."/>
            <person name="Chang J.H."/>
            <person name="Mukhtar M.S."/>
            <person name="Cherkis K."/>
            <person name="Roach J."/>
            <person name="Grant S.R."/>
            <person name="Jones C.D."/>
            <person name="Dangl J.L."/>
        </authorList>
    </citation>
    <scope>NUCLEOTIDE SEQUENCE [LARGE SCALE GENOMIC DNA]</scope>
    <source>
        <strain evidence="1 2">M301315</strain>
    </source>
</reference>
<dbReference type="RefSeq" id="WP_005742769.1">
    <property type="nucleotide sequence ID" value="NZ_CP031226.1"/>
</dbReference>
<gene>
    <name evidence="1" type="ORF">PLA107_033540</name>
</gene>
<accession>A0AAD0PWN2</accession>
<evidence type="ECO:0000313" key="2">
    <source>
        <dbReference type="Proteomes" id="UP000006426"/>
    </source>
</evidence>
<dbReference type="Proteomes" id="UP000006426">
    <property type="component" value="Plasmid pmppla107"/>
</dbReference>
<dbReference type="EMBL" id="CP031226">
    <property type="protein sequence ID" value="AXH60135.1"/>
    <property type="molecule type" value="Genomic_DNA"/>
</dbReference>
<keyword evidence="1" id="KW-0614">Plasmid</keyword>
<dbReference type="AlphaFoldDB" id="A0AAD0PWN2"/>
<dbReference type="GeneID" id="39473819"/>
<organism evidence="1 2">
    <name type="scientific">Pseudomonas amygdali pv. lachrymans str. M301315</name>
    <dbReference type="NCBI Taxonomy" id="629260"/>
    <lineage>
        <taxon>Bacteria</taxon>
        <taxon>Pseudomonadati</taxon>
        <taxon>Pseudomonadota</taxon>
        <taxon>Gammaproteobacteria</taxon>
        <taxon>Pseudomonadales</taxon>
        <taxon>Pseudomonadaceae</taxon>
        <taxon>Pseudomonas</taxon>
        <taxon>Pseudomonas amygdali</taxon>
    </lineage>
</organism>
<proteinExistence type="predicted"/>